<gene>
    <name evidence="1" type="ORF">SAMN05421791_10172</name>
</gene>
<dbReference type="EMBL" id="FNCK01000001">
    <property type="protein sequence ID" value="SDF79552.1"/>
    <property type="molecule type" value="Genomic_DNA"/>
</dbReference>
<organism evidence="1 2">
    <name type="scientific">Facklamia miroungae</name>
    <dbReference type="NCBI Taxonomy" id="120956"/>
    <lineage>
        <taxon>Bacteria</taxon>
        <taxon>Bacillati</taxon>
        <taxon>Bacillota</taxon>
        <taxon>Bacilli</taxon>
        <taxon>Lactobacillales</taxon>
        <taxon>Aerococcaceae</taxon>
        <taxon>Facklamia</taxon>
    </lineage>
</organism>
<dbReference type="STRING" id="120956.SAMN05421791_10172"/>
<protein>
    <recommendedName>
        <fullName evidence="3">HeH/LEM domain-containing protein</fullName>
    </recommendedName>
</protein>
<reference evidence="1 2" key="1">
    <citation type="submission" date="2016-10" db="EMBL/GenBank/DDBJ databases">
        <authorList>
            <person name="de Groot N.N."/>
        </authorList>
    </citation>
    <scope>NUCLEOTIDE SEQUENCE [LARGE SCALE GENOMIC DNA]</scope>
    <source>
        <strain evidence="1 2">ATCC BAA-466</strain>
    </source>
</reference>
<dbReference type="AlphaFoldDB" id="A0A1G7NZS9"/>
<proteinExistence type="predicted"/>
<name>A0A1G7NZS9_9LACT</name>
<dbReference type="Proteomes" id="UP000199708">
    <property type="component" value="Unassembled WGS sequence"/>
</dbReference>
<keyword evidence="2" id="KW-1185">Reference proteome</keyword>
<evidence type="ECO:0000313" key="2">
    <source>
        <dbReference type="Proteomes" id="UP000199708"/>
    </source>
</evidence>
<sequence length="86" mass="10047">MYKVIKNFHDAEDNEYLNNKSDQYPRNGLKPTEERIEKLIKLGFIKTLSKKELESKAKKDLIALLEDKDISHDVKMTKAELIDLLV</sequence>
<accession>A0A1G7NZS9</accession>
<evidence type="ECO:0008006" key="3">
    <source>
        <dbReference type="Google" id="ProtNLM"/>
    </source>
</evidence>
<evidence type="ECO:0000313" key="1">
    <source>
        <dbReference type="EMBL" id="SDF79552.1"/>
    </source>
</evidence>
<dbReference type="RefSeq" id="WP_090288781.1">
    <property type="nucleotide sequence ID" value="NZ_FNCK01000001.1"/>
</dbReference>